<dbReference type="InterPro" id="IPR006059">
    <property type="entry name" value="SBP"/>
</dbReference>
<dbReference type="InterPro" id="IPR050490">
    <property type="entry name" value="Bact_solute-bd_prot1"/>
</dbReference>
<dbReference type="Pfam" id="PF01547">
    <property type="entry name" value="SBP_bac_1"/>
    <property type="match status" value="1"/>
</dbReference>
<sequence length="438" mass="47924">MVSKNRILVILLAPVMLSATACSGGASTPQNETASDLKAQSNEPAELVVFGNPADPENVFNTRIGDAVRKKFPNYTIKYVPKTKDTTMDSLIASGSPIDLIYDSVGGAAGSVIETGSEFDISDLTKKHQLDLTRFDPGQLDAVKQFGGLYGLPIHSGGLVTYINKDIFDKFGIPYPKEGMTWDEAIDLGNKLTRNESGTQYIGLGLSISHAVGMSSLSLPYVDKKTEKAAINNDNFKKLMETLVVKPSQADGYKETIASLKRTFNNDDFMKTRTMAMFIMNYGLQDQTSFNEFQWDMAPLPVFKENPTVGTQPYPGILFVSKTSKYKDQAVEVLKYLTSDEYQLDLSKRGFIPVLKDEKIKKAFGQSLPYKDKNIVNAVFSKSLAPTAPKTKYDGAVNGALGKQYVKMVTGEVDVNSALRAAEEEGNKGIESAKASKK</sequence>
<gene>
    <name evidence="6" type="ORF">PAECIP111802_04278</name>
</gene>
<dbReference type="RefSeq" id="WP_218100555.1">
    <property type="nucleotide sequence ID" value="NZ_CAJVCE010000012.1"/>
</dbReference>
<dbReference type="EMBL" id="CAJVCE010000012">
    <property type="protein sequence ID" value="CAG7648653.1"/>
    <property type="molecule type" value="Genomic_DNA"/>
</dbReference>
<evidence type="ECO:0000256" key="1">
    <source>
        <dbReference type="ARBA" id="ARBA00004196"/>
    </source>
</evidence>
<evidence type="ECO:0000256" key="3">
    <source>
        <dbReference type="ARBA" id="ARBA00022448"/>
    </source>
</evidence>
<evidence type="ECO:0000256" key="5">
    <source>
        <dbReference type="SAM" id="SignalP"/>
    </source>
</evidence>
<evidence type="ECO:0000256" key="2">
    <source>
        <dbReference type="ARBA" id="ARBA00008520"/>
    </source>
</evidence>
<reference evidence="6 7" key="1">
    <citation type="submission" date="2021-06" db="EMBL/GenBank/DDBJ databases">
        <authorList>
            <person name="Criscuolo A."/>
        </authorList>
    </citation>
    <scope>NUCLEOTIDE SEQUENCE [LARGE SCALE GENOMIC DNA]</scope>
    <source>
        <strain evidence="7">CIP 111802</strain>
    </source>
</reference>
<proteinExistence type="inferred from homology"/>
<protein>
    <recommendedName>
        <fullName evidence="8">Extracellular solute-binding protein</fullName>
    </recommendedName>
</protein>
<evidence type="ECO:0000313" key="7">
    <source>
        <dbReference type="Proteomes" id="UP000730618"/>
    </source>
</evidence>
<dbReference type="PANTHER" id="PTHR43649">
    <property type="entry name" value="ARABINOSE-BINDING PROTEIN-RELATED"/>
    <property type="match status" value="1"/>
</dbReference>
<evidence type="ECO:0000313" key="6">
    <source>
        <dbReference type="EMBL" id="CAG7648653.1"/>
    </source>
</evidence>
<name>A0ABM8VLK8_9BACL</name>
<comment type="caution">
    <text evidence="6">The sequence shown here is derived from an EMBL/GenBank/DDBJ whole genome shotgun (WGS) entry which is preliminary data.</text>
</comment>
<keyword evidence="7" id="KW-1185">Reference proteome</keyword>
<feature type="signal peptide" evidence="5">
    <location>
        <begin position="1"/>
        <end position="21"/>
    </location>
</feature>
<accession>A0ABM8VLK8</accession>
<evidence type="ECO:0000256" key="4">
    <source>
        <dbReference type="ARBA" id="ARBA00022729"/>
    </source>
</evidence>
<organism evidence="6 7">
    <name type="scientific">Paenibacillus allorhizosphaerae</name>
    <dbReference type="NCBI Taxonomy" id="2849866"/>
    <lineage>
        <taxon>Bacteria</taxon>
        <taxon>Bacillati</taxon>
        <taxon>Bacillota</taxon>
        <taxon>Bacilli</taxon>
        <taxon>Bacillales</taxon>
        <taxon>Paenibacillaceae</taxon>
        <taxon>Paenibacillus</taxon>
    </lineage>
</organism>
<comment type="similarity">
    <text evidence="2">Belongs to the bacterial solute-binding protein 1 family.</text>
</comment>
<keyword evidence="3" id="KW-0813">Transport</keyword>
<comment type="subcellular location">
    <subcellularLocation>
        <location evidence="1">Cell envelope</location>
    </subcellularLocation>
</comment>
<keyword evidence="4 5" id="KW-0732">Signal</keyword>
<dbReference type="PANTHER" id="PTHR43649:SF31">
    <property type="entry name" value="SN-GLYCEROL-3-PHOSPHATE-BINDING PERIPLASMIC PROTEIN UGPB"/>
    <property type="match status" value="1"/>
</dbReference>
<dbReference type="Proteomes" id="UP000730618">
    <property type="component" value="Unassembled WGS sequence"/>
</dbReference>
<evidence type="ECO:0008006" key="8">
    <source>
        <dbReference type="Google" id="ProtNLM"/>
    </source>
</evidence>
<dbReference type="PROSITE" id="PS51257">
    <property type="entry name" value="PROKAR_LIPOPROTEIN"/>
    <property type="match status" value="1"/>
</dbReference>
<feature type="chain" id="PRO_5045350531" description="Extracellular solute-binding protein" evidence="5">
    <location>
        <begin position="22"/>
        <end position="438"/>
    </location>
</feature>